<dbReference type="InterPro" id="IPR003615">
    <property type="entry name" value="HNH_nuc"/>
</dbReference>
<dbReference type="PROSITE" id="PS51194">
    <property type="entry name" value="HELICASE_CTER"/>
    <property type="match status" value="1"/>
</dbReference>
<dbReference type="SMART" id="SM00487">
    <property type="entry name" value="DEXDc"/>
    <property type="match status" value="1"/>
</dbReference>
<dbReference type="GO" id="GO:0031297">
    <property type="term" value="P:replication fork processing"/>
    <property type="evidence" value="ECO:0007669"/>
    <property type="project" value="TreeGrafter"/>
</dbReference>
<evidence type="ECO:0008006" key="7">
    <source>
        <dbReference type="Google" id="ProtNLM"/>
    </source>
</evidence>
<dbReference type="PANTHER" id="PTHR45766:SF5">
    <property type="entry name" value="SNF2 DOMAIN-CONTAINING PROTEIN _ HELICASE DOMAIN-CONTAINING PROTEIN _ HNH ENDONUCLEASE DOMAIN-CONTAINING PROTEIN"/>
    <property type="match status" value="1"/>
</dbReference>
<gene>
    <name evidence="5" type="ORF">VNO77_42553</name>
</gene>
<dbReference type="GO" id="GO:0003676">
    <property type="term" value="F:nucleic acid binding"/>
    <property type="evidence" value="ECO:0007669"/>
    <property type="project" value="InterPro"/>
</dbReference>
<dbReference type="GO" id="GO:0006281">
    <property type="term" value="P:DNA repair"/>
    <property type="evidence" value="ECO:0007669"/>
    <property type="project" value="TreeGrafter"/>
</dbReference>
<dbReference type="Gene3D" id="1.10.30.50">
    <property type="match status" value="1"/>
</dbReference>
<feature type="region of interest" description="Disordered" evidence="2">
    <location>
        <begin position="24"/>
        <end position="48"/>
    </location>
</feature>
<evidence type="ECO:0000256" key="2">
    <source>
        <dbReference type="SAM" id="MobiDB-lite"/>
    </source>
</evidence>
<dbReference type="Pfam" id="PF01844">
    <property type="entry name" value="HNH"/>
    <property type="match status" value="1"/>
</dbReference>
<dbReference type="CDD" id="cd00085">
    <property type="entry name" value="HNHc"/>
    <property type="match status" value="1"/>
</dbReference>
<evidence type="ECO:0000259" key="3">
    <source>
        <dbReference type="PROSITE" id="PS51192"/>
    </source>
</evidence>
<dbReference type="Pfam" id="PF00176">
    <property type="entry name" value="SNF2-rel_dom"/>
    <property type="match status" value="1"/>
</dbReference>
<evidence type="ECO:0000259" key="4">
    <source>
        <dbReference type="PROSITE" id="PS51194"/>
    </source>
</evidence>
<dbReference type="AlphaFoldDB" id="A0AAN9PP72"/>
<dbReference type="Proteomes" id="UP001367508">
    <property type="component" value="Unassembled WGS sequence"/>
</dbReference>
<dbReference type="InterPro" id="IPR038718">
    <property type="entry name" value="SNF2-like_sf"/>
</dbReference>
<protein>
    <recommendedName>
        <fullName evidence="7">Zinc finger RANBP2-type containing 3</fullName>
    </recommendedName>
</protein>
<evidence type="ECO:0000313" key="6">
    <source>
        <dbReference type="Proteomes" id="UP001367508"/>
    </source>
</evidence>
<proteinExistence type="predicted"/>
<feature type="domain" description="Helicase C-terminal" evidence="4">
    <location>
        <begin position="567"/>
        <end position="721"/>
    </location>
</feature>
<accession>A0AAN9PP72</accession>
<dbReference type="GO" id="GO:0016787">
    <property type="term" value="F:hydrolase activity"/>
    <property type="evidence" value="ECO:0007669"/>
    <property type="project" value="UniProtKB-KW"/>
</dbReference>
<dbReference type="Gene3D" id="3.40.50.10810">
    <property type="entry name" value="Tandem AAA-ATPase domain"/>
    <property type="match status" value="2"/>
</dbReference>
<reference evidence="5 6" key="1">
    <citation type="submission" date="2024-01" db="EMBL/GenBank/DDBJ databases">
        <title>The genomes of 5 underutilized Papilionoideae crops provide insights into root nodulation and disease resistanc.</title>
        <authorList>
            <person name="Jiang F."/>
        </authorList>
    </citation>
    <scope>NUCLEOTIDE SEQUENCE [LARGE SCALE GENOMIC DNA]</scope>
    <source>
        <strain evidence="5">LVBAO_FW01</strain>
        <tissue evidence="5">Leaves</tissue>
    </source>
</reference>
<dbReference type="SUPFAM" id="SSF52540">
    <property type="entry name" value="P-loop containing nucleoside triphosphate hydrolases"/>
    <property type="match status" value="2"/>
</dbReference>
<dbReference type="GO" id="GO:0043596">
    <property type="term" value="C:nuclear replication fork"/>
    <property type="evidence" value="ECO:0007669"/>
    <property type="project" value="TreeGrafter"/>
</dbReference>
<name>A0AAN9PP72_CANGL</name>
<evidence type="ECO:0000313" key="5">
    <source>
        <dbReference type="EMBL" id="KAK7304668.1"/>
    </source>
</evidence>
<dbReference type="InterPro" id="IPR001650">
    <property type="entry name" value="Helicase_C-like"/>
</dbReference>
<organism evidence="5 6">
    <name type="scientific">Canavalia gladiata</name>
    <name type="common">Sword bean</name>
    <name type="synonym">Dolichos gladiatus</name>
    <dbReference type="NCBI Taxonomy" id="3824"/>
    <lineage>
        <taxon>Eukaryota</taxon>
        <taxon>Viridiplantae</taxon>
        <taxon>Streptophyta</taxon>
        <taxon>Embryophyta</taxon>
        <taxon>Tracheophyta</taxon>
        <taxon>Spermatophyta</taxon>
        <taxon>Magnoliopsida</taxon>
        <taxon>eudicotyledons</taxon>
        <taxon>Gunneridae</taxon>
        <taxon>Pentapetalae</taxon>
        <taxon>rosids</taxon>
        <taxon>fabids</taxon>
        <taxon>Fabales</taxon>
        <taxon>Fabaceae</taxon>
        <taxon>Papilionoideae</taxon>
        <taxon>50 kb inversion clade</taxon>
        <taxon>NPAAA clade</taxon>
        <taxon>indigoferoid/millettioid clade</taxon>
        <taxon>Phaseoleae</taxon>
        <taxon>Canavalia</taxon>
    </lineage>
</organism>
<dbReference type="PANTHER" id="PTHR45766">
    <property type="entry name" value="DNA ANNEALING HELICASE AND ENDONUCLEASE ZRANB3 FAMILY MEMBER"/>
    <property type="match status" value="1"/>
</dbReference>
<dbReference type="InterPro" id="IPR049730">
    <property type="entry name" value="SNF2/RAD54-like_C"/>
</dbReference>
<dbReference type="Pfam" id="PF00271">
    <property type="entry name" value="Helicase_C"/>
    <property type="match status" value="1"/>
</dbReference>
<dbReference type="PROSITE" id="PS51192">
    <property type="entry name" value="HELICASE_ATP_BIND_1"/>
    <property type="match status" value="1"/>
</dbReference>
<dbReference type="InterPro" id="IPR014001">
    <property type="entry name" value="Helicase_ATP-bd"/>
</dbReference>
<feature type="region of interest" description="Disordered" evidence="2">
    <location>
        <begin position="738"/>
        <end position="776"/>
    </location>
</feature>
<dbReference type="InterPro" id="IPR002711">
    <property type="entry name" value="HNH"/>
</dbReference>
<keyword evidence="1" id="KW-0378">Hydrolase</keyword>
<keyword evidence="6" id="KW-1185">Reference proteome</keyword>
<dbReference type="CDD" id="cd18793">
    <property type="entry name" value="SF2_C_SNF"/>
    <property type="match status" value="1"/>
</dbReference>
<dbReference type="GO" id="GO:0005524">
    <property type="term" value="F:ATP binding"/>
    <property type="evidence" value="ECO:0007669"/>
    <property type="project" value="InterPro"/>
</dbReference>
<dbReference type="InterPro" id="IPR000330">
    <property type="entry name" value="SNF2_N"/>
</dbReference>
<dbReference type="Gene3D" id="3.40.50.300">
    <property type="entry name" value="P-loop containing nucleotide triphosphate hydrolases"/>
    <property type="match status" value="1"/>
</dbReference>
<sequence>MEITEEQRRRAEANRVAAIAKRKAFLESRAQQQQQQPQPERDENNNPWHLFKCQKFPLPSNPNPNPKPQPPHKFIARLEICSPTSFSITPLPLPPFPFPRHHNCLTTLTSTLSHVMPSHFTQTSEGVKACVFDLAEYGVVLKLLKTAAETVQVEEIPWATFNVVERLSHSFAAGQWTPLRPEHLSDEEVERLIAKLPRTLLDALLPFQLEGLRFALRRGARCLIADDMGLGKTLQAIAVAGCFVDEGSILVVCPAVLRFSWAEELERWLPFCLPADIHLGNVSTLNDSQSKLDDLFLLLHRYYYIHLSLPLSLQCSISPNDALGIQLERPNLKFIHWQHFDHLVFFGHQDNPIYLTRSPRVVVISYTMLHRLRKSMLEREWALLIVDESHHVRCTKKSEPGEIKAVLDVASKVKRIVLLSGTPSLSRPGLLGKTKYEFAKTYCDFKYIKGIQGKYFADYSKGIRLEELNVLLKQTVMIRRLKEHVLLQLPPKRRQMIRLLLKRSDIVAAKAAVGVLNVDASERASEDIPLENLDEPDGMVKESLPLLQDVGFELGISKLSGFREWFSLHPLIVGSENASKMIIFAHHHKVLDGIQELICEKGISFVRIDGNTLARDRQSAVVSFRSSPEVKIAIIGILAAGFGLDFSTAQDVVFLELPQCPTVMLQAEDRAHRRGQTNAVNVYIFCAKDTLDESHWKNLNKSLQRVSSTTDGKYDAMKEIKVEGISYLNSSLKTDSCEEQSASKNASSEAQLDKQPSAVNSNESEESKDDKSDEGTSFVNNSICSANAMADKVSCQDLGEVSVLDGTHGMDVFYAEEGCSEKSFEDKDQVTGDMRSISTTETDDNQLVHPVEADGECSNQVDSLRFEVSSYTGRIHLYTCILGTDKRPQPLYENFRPEELELLSSVADEEKQKMEFVSVKDNPAYRHALLAFTEEWKNLRSIERRKLLGKPLQLPLTVELCYLNESNNHNNKGLLNGGSKRRMTPLMEISYPLPSDAVWRKVCLRSGLGKKEKEYTQGWSLTDEPLCKLCQKQCLGNNAKLPEFFEDLFCNLVCYEEYRMRTSSRFLRQELFQIEHGVCTNCQLDCHKLVEHIRPLSLERRLQYIEKLAPKIAKRKNMLEKLVNDPTEGNVWHADHIVPVYQGGGECTLENMRTLCVACHYDVTAAQCAERRRTRANARKQLKVLMNSMKNGIKGTAGATIMDHRLPEVQGSTLEEELLVKVPGSAYSLADS</sequence>
<feature type="domain" description="Helicase ATP-binding" evidence="3">
    <location>
        <begin position="213"/>
        <end position="441"/>
    </location>
</feature>
<evidence type="ECO:0000256" key="1">
    <source>
        <dbReference type="ARBA" id="ARBA00022801"/>
    </source>
</evidence>
<comment type="caution">
    <text evidence="5">The sequence shown here is derived from an EMBL/GenBank/DDBJ whole genome shotgun (WGS) entry which is preliminary data.</text>
</comment>
<dbReference type="EMBL" id="JAYMYQ010000011">
    <property type="protein sequence ID" value="KAK7304668.1"/>
    <property type="molecule type" value="Genomic_DNA"/>
</dbReference>
<dbReference type="GO" id="GO:0004520">
    <property type="term" value="F:DNA endonuclease activity"/>
    <property type="evidence" value="ECO:0007669"/>
    <property type="project" value="TreeGrafter"/>
</dbReference>
<dbReference type="GO" id="GO:0008270">
    <property type="term" value="F:zinc ion binding"/>
    <property type="evidence" value="ECO:0007669"/>
    <property type="project" value="InterPro"/>
</dbReference>
<dbReference type="SMART" id="SM00490">
    <property type="entry name" value="HELICc"/>
    <property type="match status" value="1"/>
</dbReference>
<feature type="compositionally biased region" description="Polar residues" evidence="2">
    <location>
        <begin position="738"/>
        <end position="750"/>
    </location>
</feature>
<dbReference type="InterPro" id="IPR027417">
    <property type="entry name" value="P-loop_NTPase"/>
</dbReference>